<evidence type="ECO:0000256" key="1">
    <source>
        <dbReference type="ARBA" id="ARBA00022962"/>
    </source>
</evidence>
<sequence length="274" mass="30288">MCELFAYSSRVPARIRIAFREFARHGGPHAANPDGWGAAYYEGVDAHVLREAQPSLTSAFVPVLEKHDFHSPLVIAHIRRASRGPVALANTQPFARELFGRRHIFAHNGDLPDVERALPLARAAHRPMGQTDSEHAFYVLMQSLLALDAAGESGDLKRRIDVVADFAARLRAIGPANFLFTDGDLLFAHAHRRRSHPGNDWVPGLHMLVREAASDHQMRALGLHVQGRDDKPAPAVLLASVPLTPEDWEPLPENTLLVIQQGRLLARLDTPTQV</sequence>
<dbReference type="Gene3D" id="3.60.20.10">
    <property type="entry name" value="Glutamine Phosphoribosylpyrophosphate, subunit 1, domain 1"/>
    <property type="match status" value="1"/>
</dbReference>
<evidence type="ECO:0000313" key="4">
    <source>
        <dbReference type="Proteomes" id="UP000183649"/>
    </source>
</evidence>
<dbReference type="CDD" id="cd01908">
    <property type="entry name" value="YafJ"/>
    <property type="match status" value="1"/>
</dbReference>
<dbReference type="PROSITE" id="PS51278">
    <property type="entry name" value="GATASE_TYPE_2"/>
    <property type="match status" value="1"/>
</dbReference>
<evidence type="ECO:0000313" key="3">
    <source>
        <dbReference type="EMBL" id="CUA97597.1"/>
    </source>
</evidence>
<dbReference type="Proteomes" id="UP000183649">
    <property type="component" value="Unassembled WGS sequence"/>
</dbReference>
<dbReference type="SUPFAM" id="SSF56235">
    <property type="entry name" value="N-terminal nucleophile aminohydrolases (Ntn hydrolases)"/>
    <property type="match status" value="1"/>
</dbReference>
<accession>A0A0K6I2V6</accession>
<dbReference type="InterPro" id="IPR026869">
    <property type="entry name" value="EgtC-like"/>
</dbReference>
<evidence type="ECO:0000259" key="2">
    <source>
        <dbReference type="PROSITE" id="PS51278"/>
    </source>
</evidence>
<dbReference type="PANTHER" id="PTHR42824:SF1">
    <property type="entry name" value="GLUTAMINE AMIDOTRANSFERASE YAFJ-RELATED"/>
    <property type="match status" value="1"/>
</dbReference>
<proteinExistence type="predicted"/>
<dbReference type="OrthoDB" id="321954at2"/>
<dbReference type="PANTHER" id="PTHR42824">
    <property type="entry name" value="GLUTAMINE AMIDOTRANSFERASE"/>
    <property type="match status" value="1"/>
</dbReference>
<protein>
    <submittedName>
        <fullName evidence="3">Predicted glutamine amidotransferase</fullName>
    </submittedName>
</protein>
<dbReference type="InterPro" id="IPR029055">
    <property type="entry name" value="Ntn_hydrolases_N"/>
</dbReference>
<dbReference type="RefSeq" id="WP_055450700.1">
    <property type="nucleotide sequence ID" value="NZ_CYHF01000006.1"/>
</dbReference>
<dbReference type="GO" id="GO:0016740">
    <property type="term" value="F:transferase activity"/>
    <property type="evidence" value="ECO:0007669"/>
    <property type="project" value="UniProtKB-KW"/>
</dbReference>
<keyword evidence="4" id="KW-1185">Reference proteome</keyword>
<keyword evidence="3" id="KW-0808">Transferase</keyword>
<gene>
    <name evidence="3" type="ORF">Ga0061069_10616</name>
</gene>
<dbReference type="AlphaFoldDB" id="A0A0K6I2V6"/>
<dbReference type="STRING" id="339866.GCA_001418255_01809"/>
<dbReference type="InterPro" id="IPR017932">
    <property type="entry name" value="GATase_2_dom"/>
</dbReference>
<feature type="domain" description="Glutamine amidotransferase type-2" evidence="2">
    <location>
        <begin position="2"/>
        <end position="274"/>
    </location>
</feature>
<dbReference type="EMBL" id="CYHF01000006">
    <property type="protein sequence ID" value="CUA97597.1"/>
    <property type="molecule type" value="Genomic_DNA"/>
</dbReference>
<reference evidence="4" key="1">
    <citation type="submission" date="2015-08" db="EMBL/GenBank/DDBJ databases">
        <authorList>
            <person name="Varghese N."/>
        </authorList>
    </citation>
    <scope>NUCLEOTIDE SEQUENCE [LARGE SCALE GENOMIC DNA]</scope>
    <source>
        <strain evidence="4">DSM 18181</strain>
    </source>
</reference>
<organism evidence="3 4">
    <name type="scientific">Thiomonas bhubaneswarensis</name>
    <dbReference type="NCBI Taxonomy" id="339866"/>
    <lineage>
        <taxon>Bacteria</taxon>
        <taxon>Pseudomonadati</taxon>
        <taxon>Pseudomonadota</taxon>
        <taxon>Betaproteobacteria</taxon>
        <taxon>Burkholderiales</taxon>
        <taxon>Thiomonas</taxon>
    </lineage>
</organism>
<dbReference type="Pfam" id="PF13230">
    <property type="entry name" value="GATase_4"/>
    <property type="match status" value="1"/>
</dbReference>
<name>A0A0K6I2V6_9BURK</name>
<keyword evidence="1 3" id="KW-0315">Glutamine amidotransferase</keyword>